<dbReference type="PANTHER" id="PTHR30618">
    <property type="entry name" value="NCS1 FAMILY PURINE/PYRIMIDINE TRANSPORTER"/>
    <property type="match status" value="1"/>
</dbReference>
<feature type="transmembrane region" description="Helical" evidence="6">
    <location>
        <begin position="81"/>
        <end position="102"/>
    </location>
</feature>
<evidence type="ECO:0000256" key="4">
    <source>
        <dbReference type="ARBA" id="ARBA00022989"/>
    </source>
</evidence>
<evidence type="ECO:0000256" key="1">
    <source>
        <dbReference type="ARBA" id="ARBA00004141"/>
    </source>
</evidence>
<accession>A0AA91Q2G2</accession>
<dbReference type="AlphaFoldDB" id="A0AA91Q2G2"/>
<keyword evidence="3 6" id="KW-0812">Transmembrane</keyword>
<reference evidence="7 8" key="1">
    <citation type="submission" date="2017-04" db="EMBL/GenBank/DDBJ databases">
        <title>Draft genome of the yeast Clavispora lusitaniae type strain CBS 6936.</title>
        <authorList>
            <person name="Durrens P."/>
            <person name="Klopp C."/>
            <person name="Biteau N."/>
            <person name="Fitton-Ouhabi V."/>
            <person name="Dementhon K."/>
            <person name="Accoceberry I."/>
            <person name="Sherman D.J."/>
            <person name="Noel T."/>
        </authorList>
    </citation>
    <scope>NUCLEOTIDE SEQUENCE [LARGE SCALE GENOMIC DNA]</scope>
    <source>
        <strain evidence="7 8">CBS 6936</strain>
    </source>
</reference>
<evidence type="ECO:0000256" key="6">
    <source>
        <dbReference type="SAM" id="Phobius"/>
    </source>
</evidence>
<dbReference type="NCBIfam" id="TIGR00800">
    <property type="entry name" value="ncs1"/>
    <property type="match status" value="1"/>
</dbReference>
<feature type="transmembrane region" description="Helical" evidence="6">
    <location>
        <begin position="490"/>
        <end position="511"/>
    </location>
</feature>
<feature type="transmembrane region" description="Helical" evidence="6">
    <location>
        <begin position="210"/>
        <end position="227"/>
    </location>
</feature>
<feature type="transmembrane region" description="Helical" evidence="6">
    <location>
        <begin position="439"/>
        <end position="458"/>
    </location>
</feature>
<feature type="transmembrane region" description="Helical" evidence="6">
    <location>
        <begin position="277"/>
        <end position="299"/>
    </location>
</feature>
<dbReference type="FunFam" id="1.10.4160.10:FF:000001">
    <property type="entry name" value="Uracil permease, putative"/>
    <property type="match status" value="1"/>
</dbReference>
<evidence type="ECO:0000256" key="2">
    <source>
        <dbReference type="ARBA" id="ARBA00008974"/>
    </source>
</evidence>
<sequence length="600" mass="67851">MEEDRQDIGKTVSSKYNVRESVDTVSVDRNSDSISKSEKSKWRKFLEALEVSEPNDLTTAQRYLFNYDLRPVEAARRQWSWYNYVFFWIADSFNINTWMIAATGVQNGMTWWQTWLSVWLGYTLCGIFVSISARIGVVNHISFPISVRASFGIFFAIWPVLNRVVMSCVWYSVQAMTAGPCIGLMLRAIFGQNLQNTMPNGIHNKNLTTFEFLSFFLFWLFSLPFLWFPPHKIRHLFTFKAYVAPVAGVAFLVWTLVKCHGAGPVIHEKSKIHGSKFAWVFVESTMNALANFATLITNAPDFSRFADKPTFSMKYVVQTVSIPLCFSITSLIGILVSSASTVLYGETLWSPLDVLGRFLDDYSSGSRAGVFFLGFAFAIAQLGTNISANSLSFGTDVTALLPQYMNIRRGSYLCALLALVVQPWNLLSSSSKFTTYLSAYAVFLSSIVGVICCDYYYVRRGYLKLTHLYSLFAPEDRSVRSYYMYNKIGLNWRALVAYICGILPNIVGFVGATSGEDKVPIGAIKVYRINFFMGFFSAGLVYAFLCYLSPIEGTPSVKPFEKGWFEEYQDVEDFEEQLQGHIVHEGYEQSEAYSSGVLKK</sequence>
<dbReference type="GO" id="GO:0005886">
    <property type="term" value="C:plasma membrane"/>
    <property type="evidence" value="ECO:0007669"/>
    <property type="project" value="TreeGrafter"/>
</dbReference>
<dbReference type="Proteomes" id="UP000195602">
    <property type="component" value="Unassembled WGS sequence"/>
</dbReference>
<dbReference type="InterPro" id="IPR012681">
    <property type="entry name" value="NCS1"/>
</dbReference>
<dbReference type="InterPro" id="IPR001248">
    <property type="entry name" value="Pur-cyt_permease"/>
</dbReference>
<comment type="caution">
    <text evidence="7">The sequence shown here is derived from an EMBL/GenBank/DDBJ whole genome shotgun (WGS) entry which is preliminary data.</text>
</comment>
<keyword evidence="4 6" id="KW-1133">Transmembrane helix</keyword>
<dbReference type="GO" id="GO:0015205">
    <property type="term" value="F:nucleobase transmembrane transporter activity"/>
    <property type="evidence" value="ECO:0007669"/>
    <property type="project" value="TreeGrafter"/>
</dbReference>
<feature type="transmembrane region" description="Helical" evidence="6">
    <location>
        <begin position="320"/>
        <end position="344"/>
    </location>
</feature>
<proteinExistence type="inferred from homology"/>
<evidence type="ECO:0000256" key="5">
    <source>
        <dbReference type="ARBA" id="ARBA00023136"/>
    </source>
</evidence>
<feature type="transmembrane region" description="Helical" evidence="6">
    <location>
        <begin position="364"/>
        <end position="383"/>
    </location>
</feature>
<comment type="subcellular location">
    <subcellularLocation>
        <location evidence="1">Membrane</location>
        <topology evidence="1">Multi-pass membrane protein</topology>
    </subcellularLocation>
</comment>
<feature type="transmembrane region" description="Helical" evidence="6">
    <location>
        <begin position="410"/>
        <end position="427"/>
    </location>
</feature>
<dbReference type="KEGG" id="clus:A9F13_04g01903"/>
<comment type="similarity">
    <text evidence="2">Belongs to the purine-cytosine permease (2.A.39) family.</text>
</comment>
<dbReference type="EMBL" id="LYUB02000004">
    <property type="protein sequence ID" value="OVF09701.1"/>
    <property type="molecule type" value="Genomic_DNA"/>
</dbReference>
<protein>
    <submittedName>
        <fullName evidence="7">Allantoin permease</fullName>
    </submittedName>
</protein>
<feature type="transmembrane region" description="Helical" evidence="6">
    <location>
        <begin position="531"/>
        <end position="548"/>
    </location>
</feature>
<evidence type="ECO:0000313" key="7">
    <source>
        <dbReference type="EMBL" id="OVF09701.1"/>
    </source>
</evidence>
<organism evidence="7 8">
    <name type="scientific">Clavispora lusitaniae</name>
    <name type="common">Candida lusitaniae</name>
    <dbReference type="NCBI Taxonomy" id="36911"/>
    <lineage>
        <taxon>Eukaryota</taxon>
        <taxon>Fungi</taxon>
        <taxon>Dikarya</taxon>
        <taxon>Ascomycota</taxon>
        <taxon>Saccharomycotina</taxon>
        <taxon>Pichiomycetes</taxon>
        <taxon>Metschnikowiaceae</taxon>
        <taxon>Clavispora</taxon>
    </lineage>
</organism>
<dbReference type="PANTHER" id="PTHR30618:SF2">
    <property type="entry name" value="ALLANTOIN PERMEASE-RELATED"/>
    <property type="match status" value="1"/>
</dbReference>
<dbReference type="InterPro" id="IPR045225">
    <property type="entry name" value="Uracil/uridine/allantoin_perm"/>
</dbReference>
<feature type="transmembrane region" description="Helical" evidence="6">
    <location>
        <begin position="114"/>
        <end position="135"/>
    </location>
</feature>
<dbReference type="Gene3D" id="1.10.4160.10">
    <property type="entry name" value="Hydantoin permease"/>
    <property type="match status" value="1"/>
</dbReference>
<feature type="transmembrane region" description="Helical" evidence="6">
    <location>
        <begin position="239"/>
        <end position="257"/>
    </location>
</feature>
<keyword evidence="5 6" id="KW-0472">Membrane</keyword>
<name>A0AA91Q2G2_CLALS</name>
<dbReference type="CDD" id="cd11482">
    <property type="entry name" value="SLC-NCS1sbd_NRT1-like"/>
    <property type="match status" value="1"/>
</dbReference>
<gene>
    <name evidence="7" type="ORF">A9F13_04g01903</name>
</gene>
<dbReference type="Pfam" id="PF02133">
    <property type="entry name" value="Transp_cyt_pur"/>
    <property type="match status" value="1"/>
</dbReference>
<evidence type="ECO:0000313" key="8">
    <source>
        <dbReference type="Proteomes" id="UP000195602"/>
    </source>
</evidence>
<evidence type="ECO:0000256" key="3">
    <source>
        <dbReference type="ARBA" id="ARBA00022692"/>
    </source>
</evidence>